<protein>
    <submittedName>
        <fullName evidence="2">Uncharacterized protein</fullName>
    </submittedName>
</protein>
<organism evidence="2 3">
    <name type="scientific">Vespula pensylvanica</name>
    <name type="common">Western yellow jacket</name>
    <name type="synonym">Wasp</name>
    <dbReference type="NCBI Taxonomy" id="30213"/>
    <lineage>
        <taxon>Eukaryota</taxon>
        <taxon>Metazoa</taxon>
        <taxon>Ecdysozoa</taxon>
        <taxon>Arthropoda</taxon>
        <taxon>Hexapoda</taxon>
        <taxon>Insecta</taxon>
        <taxon>Pterygota</taxon>
        <taxon>Neoptera</taxon>
        <taxon>Endopterygota</taxon>
        <taxon>Hymenoptera</taxon>
        <taxon>Apocrita</taxon>
        <taxon>Aculeata</taxon>
        <taxon>Vespoidea</taxon>
        <taxon>Vespidae</taxon>
        <taxon>Vespinae</taxon>
        <taxon>Vespula</taxon>
    </lineage>
</organism>
<dbReference type="AlphaFoldDB" id="A0A834UFK3"/>
<accession>A0A834UFK3</accession>
<gene>
    <name evidence="2" type="ORF">H0235_004054</name>
</gene>
<comment type="caution">
    <text evidence="2">The sequence shown here is derived from an EMBL/GenBank/DDBJ whole genome shotgun (WGS) entry which is preliminary data.</text>
</comment>
<reference evidence="2" key="1">
    <citation type="journal article" date="2020" name="G3 (Bethesda)">
        <title>High-Quality Assemblies for Three Invasive Social Wasps from the &lt;i&gt;Vespula&lt;/i&gt; Genus.</title>
        <authorList>
            <person name="Harrop T.W.R."/>
            <person name="Guhlin J."/>
            <person name="McLaughlin G.M."/>
            <person name="Permina E."/>
            <person name="Stockwell P."/>
            <person name="Gilligan J."/>
            <person name="Le Lec M.F."/>
            <person name="Gruber M.A.M."/>
            <person name="Quinn O."/>
            <person name="Lovegrove M."/>
            <person name="Duncan E.J."/>
            <person name="Remnant E.J."/>
            <person name="Van Eeckhoven J."/>
            <person name="Graham B."/>
            <person name="Knapp R.A."/>
            <person name="Langford K.W."/>
            <person name="Kronenberg Z."/>
            <person name="Press M.O."/>
            <person name="Eacker S.M."/>
            <person name="Wilson-Rankin E.E."/>
            <person name="Purcell J."/>
            <person name="Lester P.J."/>
            <person name="Dearden P.K."/>
        </authorList>
    </citation>
    <scope>NUCLEOTIDE SEQUENCE</scope>
    <source>
        <strain evidence="2">Volc-1</strain>
    </source>
</reference>
<proteinExistence type="predicted"/>
<feature type="compositionally biased region" description="Low complexity" evidence="1">
    <location>
        <begin position="78"/>
        <end position="96"/>
    </location>
</feature>
<feature type="region of interest" description="Disordered" evidence="1">
    <location>
        <begin position="74"/>
        <end position="96"/>
    </location>
</feature>
<dbReference type="Proteomes" id="UP000600918">
    <property type="component" value="Unassembled WGS sequence"/>
</dbReference>
<name>A0A834UFK3_VESPE</name>
<evidence type="ECO:0000313" key="2">
    <source>
        <dbReference type="EMBL" id="KAF7435863.1"/>
    </source>
</evidence>
<sequence>MTTRYNDVTVSMGTPENTRRIYPESEDIYIGGHMFTDVSRRTTCLRKGNATPVLFITAENEIFRNPLVSFVLDDDDSGSNITSDNNSSNTNNSSGT</sequence>
<evidence type="ECO:0000313" key="3">
    <source>
        <dbReference type="Proteomes" id="UP000600918"/>
    </source>
</evidence>
<dbReference type="EMBL" id="JACSDY010000002">
    <property type="protein sequence ID" value="KAF7435863.1"/>
    <property type="molecule type" value="Genomic_DNA"/>
</dbReference>
<keyword evidence="3" id="KW-1185">Reference proteome</keyword>
<evidence type="ECO:0000256" key="1">
    <source>
        <dbReference type="SAM" id="MobiDB-lite"/>
    </source>
</evidence>